<evidence type="ECO:0000256" key="3">
    <source>
        <dbReference type="SAM" id="SignalP"/>
    </source>
</evidence>
<sequence>MKMLLVVVLTLICFLCHSSDGQAGPQVTLNSACCNGYRKVKVSKGLIRHMEMAPSPCPAIVVTTVCGRTICVDPTWKFAQAVLRQFKRSTAKNGSPSAPFNVRKCSKKK</sequence>
<evidence type="ECO:0000313" key="6">
    <source>
        <dbReference type="Proteomes" id="UP000265040"/>
    </source>
</evidence>
<dbReference type="InterPro" id="IPR036048">
    <property type="entry name" value="Interleukin_8-like_sf"/>
</dbReference>
<organism evidence="5 6">
    <name type="scientific">Anabas testudineus</name>
    <name type="common">Climbing perch</name>
    <name type="synonym">Anthias testudineus</name>
    <dbReference type="NCBI Taxonomy" id="64144"/>
    <lineage>
        <taxon>Eukaryota</taxon>
        <taxon>Metazoa</taxon>
        <taxon>Chordata</taxon>
        <taxon>Craniata</taxon>
        <taxon>Vertebrata</taxon>
        <taxon>Euteleostomi</taxon>
        <taxon>Actinopterygii</taxon>
        <taxon>Neopterygii</taxon>
        <taxon>Teleostei</taxon>
        <taxon>Neoteleostei</taxon>
        <taxon>Acanthomorphata</taxon>
        <taxon>Anabantaria</taxon>
        <taxon>Anabantiformes</taxon>
        <taxon>Anabantoidei</taxon>
        <taxon>Anabantidae</taxon>
        <taxon>Anabas</taxon>
    </lineage>
</organism>
<dbReference type="Pfam" id="PF00048">
    <property type="entry name" value="IL8"/>
    <property type="match status" value="1"/>
</dbReference>
<accession>A0AAQ6IFQ1</accession>
<protein>
    <recommendedName>
        <fullName evidence="4">Chemokine interleukin-8-like domain-containing protein</fullName>
    </recommendedName>
</protein>
<dbReference type="GO" id="GO:0008009">
    <property type="term" value="F:chemokine activity"/>
    <property type="evidence" value="ECO:0007669"/>
    <property type="project" value="InterPro"/>
</dbReference>
<dbReference type="SUPFAM" id="SSF54117">
    <property type="entry name" value="Interleukin 8-like chemokines"/>
    <property type="match status" value="1"/>
</dbReference>
<feature type="signal peptide" evidence="3">
    <location>
        <begin position="1"/>
        <end position="21"/>
    </location>
</feature>
<feature type="region of interest" description="Disordered" evidence="2">
    <location>
        <begin position="90"/>
        <end position="109"/>
    </location>
</feature>
<evidence type="ECO:0000313" key="5">
    <source>
        <dbReference type="Ensembl" id="ENSATEP00000074139.1"/>
    </source>
</evidence>
<reference evidence="5" key="3">
    <citation type="submission" date="2025-09" db="UniProtKB">
        <authorList>
            <consortium name="Ensembl"/>
        </authorList>
    </citation>
    <scope>IDENTIFICATION</scope>
</reference>
<dbReference type="GO" id="GO:0006955">
    <property type="term" value="P:immune response"/>
    <property type="evidence" value="ECO:0007669"/>
    <property type="project" value="InterPro"/>
</dbReference>
<dbReference type="Ensembl" id="ENSATET00000078248.1">
    <property type="protein sequence ID" value="ENSATEP00000074139.1"/>
    <property type="gene ID" value="ENSATEG00000032724.1"/>
</dbReference>
<proteinExistence type="predicted"/>
<feature type="domain" description="Chemokine interleukin-8-like" evidence="4">
    <location>
        <begin position="32"/>
        <end position="85"/>
    </location>
</feature>
<keyword evidence="3" id="KW-0732">Signal</keyword>
<dbReference type="InterPro" id="IPR001811">
    <property type="entry name" value="Chemokine_IL8-like_dom"/>
</dbReference>
<evidence type="ECO:0000256" key="2">
    <source>
        <dbReference type="SAM" id="MobiDB-lite"/>
    </source>
</evidence>
<feature type="chain" id="PRO_5043366768" description="Chemokine interleukin-8-like domain-containing protein" evidence="3">
    <location>
        <begin position="22"/>
        <end position="109"/>
    </location>
</feature>
<dbReference type="Gene3D" id="2.40.50.40">
    <property type="match status" value="1"/>
</dbReference>
<reference evidence="5 6" key="1">
    <citation type="submission" date="2021-04" db="EMBL/GenBank/DDBJ databases">
        <authorList>
            <consortium name="Wellcome Sanger Institute Data Sharing"/>
        </authorList>
    </citation>
    <scope>NUCLEOTIDE SEQUENCE [LARGE SCALE GENOMIC DNA]</scope>
</reference>
<dbReference type="GeneTree" id="ENSGT01030000235215"/>
<name>A0AAQ6IFQ1_ANATE</name>
<evidence type="ECO:0000259" key="4">
    <source>
        <dbReference type="Pfam" id="PF00048"/>
    </source>
</evidence>
<evidence type="ECO:0000256" key="1">
    <source>
        <dbReference type="ARBA" id="ARBA00022514"/>
    </source>
</evidence>
<keyword evidence="6" id="KW-1185">Reference proteome</keyword>
<reference evidence="5" key="2">
    <citation type="submission" date="2025-08" db="UniProtKB">
        <authorList>
            <consortium name="Ensembl"/>
        </authorList>
    </citation>
    <scope>IDENTIFICATION</scope>
</reference>
<dbReference type="Proteomes" id="UP000265040">
    <property type="component" value="Chromosome 3"/>
</dbReference>
<keyword evidence="1" id="KW-0202">Cytokine</keyword>
<dbReference type="GO" id="GO:0005615">
    <property type="term" value="C:extracellular space"/>
    <property type="evidence" value="ECO:0007669"/>
    <property type="project" value="UniProtKB-KW"/>
</dbReference>
<dbReference type="AlphaFoldDB" id="A0AAQ6IFQ1"/>